<dbReference type="GO" id="GO:0002161">
    <property type="term" value="F:aminoacyl-tRNA deacylase activity"/>
    <property type="evidence" value="ECO:0007669"/>
    <property type="project" value="InterPro"/>
</dbReference>
<dbReference type="InterPro" id="IPR036754">
    <property type="entry name" value="YbaK/aa-tRNA-synt-asso_dom_sf"/>
</dbReference>
<dbReference type="Proteomes" id="UP001193389">
    <property type="component" value="Chromosome"/>
</dbReference>
<evidence type="ECO:0000259" key="1">
    <source>
        <dbReference type="Pfam" id="PF04073"/>
    </source>
</evidence>
<gene>
    <name evidence="2" type="ORF">AQPE_3589</name>
</gene>
<reference evidence="2" key="1">
    <citation type="journal article" date="2020" name="Int. J. Syst. Evol. Microbiol.">
        <title>Aquipluma nitroreducens gen. nov. sp. nov., a novel facultatively anaerobic bacterium isolated from a freshwater lake.</title>
        <authorList>
            <person name="Watanabe M."/>
            <person name="Kojima H."/>
            <person name="Fukui M."/>
        </authorList>
    </citation>
    <scope>NUCLEOTIDE SEQUENCE</scope>
    <source>
        <strain evidence="2">MeG22</strain>
    </source>
</reference>
<evidence type="ECO:0000313" key="3">
    <source>
        <dbReference type="Proteomes" id="UP001193389"/>
    </source>
</evidence>
<proteinExistence type="predicted"/>
<dbReference type="EMBL" id="AP018694">
    <property type="protein sequence ID" value="BBE19404.1"/>
    <property type="molecule type" value="Genomic_DNA"/>
</dbReference>
<protein>
    <recommendedName>
        <fullName evidence="1">YbaK/aminoacyl-tRNA synthetase-associated domain-containing protein</fullName>
    </recommendedName>
</protein>
<evidence type="ECO:0000313" key="2">
    <source>
        <dbReference type="EMBL" id="BBE19404.1"/>
    </source>
</evidence>
<dbReference type="KEGG" id="anf:AQPE_3589"/>
<keyword evidence="3" id="KW-1185">Reference proteome</keyword>
<sequence length="173" mass="19632">MPVKKLKTYLDEANIKYLTISHSSAFTSQDIAASAHVSGKEFAKTVMIKIDGVMAMAVLPASYHIDFDTLRKIFGTKFVTLATEPEFKDRFPDCELGAMPPFGNLYGMDVYLAEALTNNKEIAFNAGSHTELIRLSYFDYHRLVKPRILKFSWKPVSLPADPMERWNGDYMHN</sequence>
<dbReference type="AlphaFoldDB" id="A0A5K7SDS1"/>
<dbReference type="Pfam" id="PF04073">
    <property type="entry name" value="tRNA_edit"/>
    <property type="match status" value="1"/>
</dbReference>
<organism evidence="2 3">
    <name type="scientific">Aquipluma nitroreducens</name>
    <dbReference type="NCBI Taxonomy" id="2010828"/>
    <lineage>
        <taxon>Bacteria</taxon>
        <taxon>Pseudomonadati</taxon>
        <taxon>Bacteroidota</taxon>
        <taxon>Bacteroidia</taxon>
        <taxon>Marinilabiliales</taxon>
        <taxon>Prolixibacteraceae</taxon>
        <taxon>Aquipluma</taxon>
    </lineage>
</organism>
<accession>A0A5K7SDS1</accession>
<feature type="domain" description="YbaK/aminoacyl-tRNA synthetase-associated" evidence="1">
    <location>
        <begin position="22"/>
        <end position="142"/>
    </location>
</feature>
<dbReference type="InterPro" id="IPR007214">
    <property type="entry name" value="YbaK/aa-tRNA-synth-assoc-dom"/>
</dbReference>
<dbReference type="RefSeq" id="WP_318347647.1">
    <property type="nucleotide sequence ID" value="NZ_AP018694.1"/>
</dbReference>
<name>A0A5K7SDS1_9BACT</name>
<dbReference type="SUPFAM" id="SSF55826">
    <property type="entry name" value="YbaK/ProRS associated domain"/>
    <property type="match status" value="1"/>
</dbReference>
<dbReference type="Gene3D" id="3.90.960.10">
    <property type="entry name" value="YbaK/aminoacyl-tRNA synthetase-associated domain"/>
    <property type="match status" value="1"/>
</dbReference>